<evidence type="ECO:0000313" key="1">
    <source>
        <dbReference type="EMBL" id="KMM67180.1"/>
    </source>
</evidence>
<dbReference type="PROSITE" id="PS51257">
    <property type="entry name" value="PROKAR_LIPOPROTEIN"/>
    <property type="match status" value="1"/>
</dbReference>
<name>A0A0J6FD58_COCPO</name>
<reference evidence="1 2" key="1">
    <citation type="submission" date="2007-06" db="EMBL/GenBank/DDBJ databases">
        <title>The Genome Sequence of Coccidioides posadasii RMSCC_3488.</title>
        <authorList>
            <consortium name="Coccidioides Genome Resources Consortium"/>
            <consortium name="The Broad Institute Genome Sequencing Platform"/>
            <person name="Henn M.R."/>
            <person name="Sykes S."/>
            <person name="Young S."/>
            <person name="Jaffe D."/>
            <person name="Berlin A."/>
            <person name="Alvarez P."/>
            <person name="Butler J."/>
            <person name="Gnerre S."/>
            <person name="Grabherr M."/>
            <person name="Mauceli E."/>
            <person name="Brockman W."/>
            <person name="Kodira C."/>
            <person name="Alvarado L."/>
            <person name="Zeng Q."/>
            <person name="Crawford M."/>
            <person name="Antoine C."/>
            <person name="Devon K."/>
            <person name="Galgiani J."/>
            <person name="Orsborn K."/>
            <person name="Lewis M.L."/>
            <person name="Nusbaum C."/>
            <person name="Galagan J."/>
            <person name="Birren B."/>
        </authorList>
    </citation>
    <scope>NUCLEOTIDE SEQUENCE [LARGE SCALE GENOMIC DNA]</scope>
    <source>
        <strain evidence="1 2">RMSCC 3488</strain>
    </source>
</reference>
<sequence length="165" mass="17912">MYDRELAGICAGCRATAGSLALSGCHGDEKIHREVLLHMGCDERNHWDLIALSWDGQASSNVFQDYFAPGRGKTFFSRDVKFNPVSNGQGKKTVLGKAPPRLATIAPVHTGRPNTNGYWNRGAQGTFRHPGSLVLELVGVALFVLVSGRLQLPASETARLVPTRQ</sequence>
<dbReference type="Proteomes" id="UP000054567">
    <property type="component" value="Unassembled WGS sequence"/>
</dbReference>
<proteinExistence type="predicted"/>
<reference evidence="2" key="2">
    <citation type="journal article" date="2009" name="Genome Res.">
        <title>Comparative genomic analyses of the human fungal pathogens Coccidioides and their relatives.</title>
        <authorList>
            <person name="Sharpton T.J."/>
            <person name="Stajich J.E."/>
            <person name="Rounsley S.D."/>
            <person name="Gardner M.J."/>
            <person name="Wortman J.R."/>
            <person name="Jordar V.S."/>
            <person name="Maiti R."/>
            <person name="Kodira C.D."/>
            <person name="Neafsey D.E."/>
            <person name="Zeng Q."/>
            <person name="Hung C.-Y."/>
            <person name="McMahan C."/>
            <person name="Muszewska A."/>
            <person name="Grynberg M."/>
            <person name="Mandel M.A."/>
            <person name="Kellner E.M."/>
            <person name="Barker B.M."/>
            <person name="Galgiani J.N."/>
            <person name="Orbach M.J."/>
            <person name="Kirkland T.N."/>
            <person name="Cole G.T."/>
            <person name="Henn M.R."/>
            <person name="Birren B.W."/>
            <person name="Taylor J.W."/>
        </authorList>
    </citation>
    <scope>NUCLEOTIDE SEQUENCE [LARGE SCALE GENOMIC DNA]</scope>
    <source>
        <strain evidence="2">RMSCC 3488</strain>
    </source>
</reference>
<dbReference type="EMBL" id="DS268110">
    <property type="protein sequence ID" value="KMM67180.1"/>
    <property type="molecule type" value="Genomic_DNA"/>
</dbReference>
<dbReference type="VEuPathDB" id="FungiDB:CPAG_03515"/>
<dbReference type="AlphaFoldDB" id="A0A0J6FD58"/>
<gene>
    <name evidence="1" type="ORF">CPAG_03515</name>
</gene>
<organism evidence="1 2">
    <name type="scientific">Coccidioides posadasii RMSCC 3488</name>
    <dbReference type="NCBI Taxonomy" id="454284"/>
    <lineage>
        <taxon>Eukaryota</taxon>
        <taxon>Fungi</taxon>
        <taxon>Dikarya</taxon>
        <taxon>Ascomycota</taxon>
        <taxon>Pezizomycotina</taxon>
        <taxon>Eurotiomycetes</taxon>
        <taxon>Eurotiomycetidae</taxon>
        <taxon>Onygenales</taxon>
        <taxon>Onygenaceae</taxon>
        <taxon>Coccidioides</taxon>
    </lineage>
</organism>
<evidence type="ECO:0000313" key="2">
    <source>
        <dbReference type="Proteomes" id="UP000054567"/>
    </source>
</evidence>
<protein>
    <submittedName>
        <fullName evidence="1">Uncharacterized protein</fullName>
    </submittedName>
</protein>
<accession>A0A0J6FD58</accession>
<reference evidence="2" key="3">
    <citation type="journal article" date="2010" name="Genome Res.">
        <title>Population genomic sequencing of Coccidioides fungi reveals recent hybridization and transposon control.</title>
        <authorList>
            <person name="Neafsey D.E."/>
            <person name="Barker B.M."/>
            <person name="Sharpton T.J."/>
            <person name="Stajich J.E."/>
            <person name="Park D.J."/>
            <person name="Whiston E."/>
            <person name="Hung C.-Y."/>
            <person name="McMahan C."/>
            <person name="White J."/>
            <person name="Sykes S."/>
            <person name="Heiman D."/>
            <person name="Young S."/>
            <person name="Zeng Q."/>
            <person name="Abouelleil A."/>
            <person name="Aftuck L."/>
            <person name="Bessette D."/>
            <person name="Brown A."/>
            <person name="FitzGerald M."/>
            <person name="Lui A."/>
            <person name="Macdonald J.P."/>
            <person name="Priest M."/>
            <person name="Orbach M.J."/>
            <person name="Galgiani J.N."/>
            <person name="Kirkland T.N."/>
            <person name="Cole G.T."/>
            <person name="Birren B.W."/>
            <person name="Henn M.R."/>
            <person name="Taylor J.W."/>
            <person name="Rounsley S.D."/>
        </authorList>
    </citation>
    <scope>NUCLEOTIDE SEQUENCE [LARGE SCALE GENOMIC DNA]</scope>
    <source>
        <strain evidence="2">RMSCC 3488</strain>
    </source>
</reference>